<dbReference type="GO" id="GO:0016791">
    <property type="term" value="F:phosphatase activity"/>
    <property type="evidence" value="ECO:0007669"/>
    <property type="project" value="TreeGrafter"/>
</dbReference>
<dbReference type="OrthoDB" id="496981at2759"/>
<organism evidence="2 3">
    <name type="scientific">Bodo saltans</name>
    <name type="common">Flagellated protozoan</name>
    <dbReference type="NCBI Taxonomy" id="75058"/>
    <lineage>
        <taxon>Eukaryota</taxon>
        <taxon>Discoba</taxon>
        <taxon>Euglenozoa</taxon>
        <taxon>Kinetoplastea</taxon>
        <taxon>Metakinetoplastina</taxon>
        <taxon>Eubodonida</taxon>
        <taxon>Bodonidae</taxon>
        <taxon>Bodo</taxon>
    </lineage>
</organism>
<keyword evidence="3" id="KW-1185">Reference proteome</keyword>
<dbReference type="InterPro" id="IPR029033">
    <property type="entry name" value="His_PPase_superfam"/>
</dbReference>
<dbReference type="GO" id="GO:0005829">
    <property type="term" value="C:cytosol"/>
    <property type="evidence" value="ECO:0007669"/>
    <property type="project" value="TreeGrafter"/>
</dbReference>
<dbReference type="SUPFAM" id="SSF53254">
    <property type="entry name" value="Phosphoglycerate mutase-like"/>
    <property type="match status" value="1"/>
</dbReference>
<proteinExistence type="predicted"/>
<evidence type="ECO:0000313" key="2">
    <source>
        <dbReference type="EMBL" id="CUG86087.1"/>
    </source>
</evidence>
<dbReference type="AlphaFoldDB" id="A0A0S4J7E1"/>
<name>A0A0S4J7E1_BODSA</name>
<dbReference type="InterPro" id="IPR050275">
    <property type="entry name" value="PGM_Phosphatase"/>
</dbReference>
<dbReference type="Gene3D" id="3.40.50.1240">
    <property type="entry name" value="Phosphoglycerate mutase-like"/>
    <property type="match status" value="1"/>
</dbReference>
<dbReference type="InterPro" id="IPR013078">
    <property type="entry name" value="His_Pase_superF_clade-1"/>
</dbReference>
<dbReference type="PANTHER" id="PTHR48100:SF33">
    <property type="entry name" value="PEPTIDASE S54 RHOMBOID DOMAIN-CONTAINING PROTEIN"/>
    <property type="match status" value="1"/>
</dbReference>
<reference evidence="3" key="1">
    <citation type="submission" date="2015-09" db="EMBL/GenBank/DDBJ databases">
        <authorList>
            <consortium name="Pathogen Informatics"/>
        </authorList>
    </citation>
    <scope>NUCLEOTIDE SEQUENCE [LARGE SCALE GENOMIC DNA]</scope>
    <source>
        <strain evidence="3">Lake Konstanz</strain>
    </source>
</reference>
<dbReference type="VEuPathDB" id="TriTrypDB:BSAL_06525"/>
<sequence>MVLVVIVLVAAASSSAVRNFWAKTKVYLGGTKYMLVSKDLPKKFSGSNFFRGWNISPAQQRKGKRTIRVVFIRHGQSVWNSVFNAFGLAWPVRSLKALFGEWYLFFTNPLDSYIIDSPLSAKGRTEGEDLGSFVRTAHGKITLDTTKSVIVCSNLRRAMATAMLGLQPRLAKTRERIIIDSTLQEGSRNIDAQSFSTAPGKIAATPVLDLDTALQLHSTFDPSFNAGNKSSTSNVYLRMDDFVRHVFSADGLSPAAGGGLSNDALEEIIVVGHSGWFRNFFKRFLPPSSQHVSKTKKMKNCAAVVFNLAHDVSSGEVTIDESSLEVLYRGF</sequence>
<keyword evidence="1" id="KW-0732">Signal</keyword>
<dbReference type="EMBL" id="CYKH01001237">
    <property type="protein sequence ID" value="CUG86087.1"/>
    <property type="molecule type" value="Genomic_DNA"/>
</dbReference>
<dbReference type="CDD" id="cd07067">
    <property type="entry name" value="HP_PGM_like"/>
    <property type="match status" value="1"/>
</dbReference>
<dbReference type="PANTHER" id="PTHR48100">
    <property type="entry name" value="BROAD-SPECIFICITY PHOSPHATASE YOR283W-RELATED"/>
    <property type="match status" value="1"/>
</dbReference>
<protein>
    <submittedName>
        <fullName evidence="2">Phosphatase, putative</fullName>
    </submittedName>
</protein>
<feature type="signal peptide" evidence="1">
    <location>
        <begin position="1"/>
        <end position="16"/>
    </location>
</feature>
<dbReference type="SMART" id="SM00855">
    <property type="entry name" value="PGAM"/>
    <property type="match status" value="1"/>
</dbReference>
<evidence type="ECO:0000313" key="3">
    <source>
        <dbReference type="Proteomes" id="UP000051952"/>
    </source>
</evidence>
<gene>
    <name evidence="2" type="ORF">BSAL_06525</name>
</gene>
<dbReference type="OMA" id="LWFRAFF"/>
<feature type="chain" id="PRO_5006622145" evidence="1">
    <location>
        <begin position="17"/>
        <end position="331"/>
    </location>
</feature>
<evidence type="ECO:0000256" key="1">
    <source>
        <dbReference type="SAM" id="SignalP"/>
    </source>
</evidence>
<dbReference type="Proteomes" id="UP000051952">
    <property type="component" value="Unassembled WGS sequence"/>
</dbReference>
<accession>A0A0S4J7E1</accession>